<dbReference type="AlphaFoldDB" id="A0A919DYL4"/>
<reference evidence="2" key="1">
    <citation type="journal article" date="2014" name="Int. J. Syst. Evol. Microbiol.">
        <title>Complete genome sequence of Corynebacterium casei LMG S-19264T (=DSM 44701T), isolated from a smear-ripened cheese.</title>
        <authorList>
            <consortium name="US DOE Joint Genome Institute (JGI-PGF)"/>
            <person name="Walter F."/>
            <person name="Albersmeier A."/>
            <person name="Kalinowski J."/>
            <person name="Ruckert C."/>
        </authorList>
    </citation>
    <scope>NUCLEOTIDE SEQUENCE</scope>
    <source>
        <strain evidence="2">JCM 4784</strain>
    </source>
</reference>
<evidence type="ECO:0000313" key="2">
    <source>
        <dbReference type="EMBL" id="GHE94136.1"/>
    </source>
</evidence>
<dbReference type="Proteomes" id="UP000608024">
    <property type="component" value="Unassembled WGS sequence"/>
</dbReference>
<evidence type="ECO:0000313" key="3">
    <source>
        <dbReference type="Proteomes" id="UP000608024"/>
    </source>
</evidence>
<evidence type="ECO:0000256" key="1">
    <source>
        <dbReference type="SAM" id="MobiDB-lite"/>
    </source>
</evidence>
<protein>
    <submittedName>
        <fullName evidence="2">Uncharacterized protein</fullName>
    </submittedName>
</protein>
<comment type="caution">
    <text evidence="2">The sequence shown here is derived from an EMBL/GenBank/DDBJ whole genome shotgun (WGS) entry which is preliminary data.</text>
</comment>
<keyword evidence="3" id="KW-1185">Reference proteome</keyword>
<sequence length="155" mass="15863">MVAVVEAQALGVPAHGGEFGEHGRVDGPLPGRVQHGHRVGVQGADPAPQPARQDLFELAEGAHRALADALDPLPGRGAQAHRDGHGLVVVEQQRGQLGPRAELVAAAGAGAGVDGVAELAQPVHVAADRARGHAEALGEVRARPLPVGLEQREQP</sequence>
<name>A0A919DYL4_9ACTN</name>
<reference evidence="2" key="2">
    <citation type="submission" date="2020-09" db="EMBL/GenBank/DDBJ databases">
        <authorList>
            <person name="Sun Q."/>
            <person name="Ohkuma M."/>
        </authorList>
    </citation>
    <scope>NUCLEOTIDE SEQUENCE</scope>
    <source>
        <strain evidence="2">JCM 4784</strain>
    </source>
</reference>
<organism evidence="2 3">
    <name type="scientific">Streptomyces longispororuber</name>
    <dbReference type="NCBI Taxonomy" id="68230"/>
    <lineage>
        <taxon>Bacteria</taxon>
        <taxon>Bacillati</taxon>
        <taxon>Actinomycetota</taxon>
        <taxon>Actinomycetes</taxon>
        <taxon>Kitasatosporales</taxon>
        <taxon>Streptomycetaceae</taxon>
        <taxon>Streptomyces</taxon>
    </lineage>
</organism>
<proteinExistence type="predicted"/>
<gene>
    <name evidence="2" type="ORF">GCM10018785_69720</name>
</gene>
<feature type="region of interest" description="Disordered" evidence="1">
    <location>
        <begin position="14"/>
        <end position="36"/>
    </location>
</feature>
<dbReference type="EMBL" id="BNBT01000194">
    <property type="protein sequence ID" value="GHE94136.1"/>
    <property type="molecule type" value="Genomic_DNA"/>
</dbReference>
<accession>A0A919DYL4</accession>